<dbReference type="GO" id="GO:0141221">
    <property type="term" value="F:histone deacetylase activity, hydrolytic mechanism"/>
    <property type="evidence" value="ECO:0007669"/>
    <property type="project" value="UniProtKB-EC"/>
</dbReference>
<dbReference type="AlphaFoldDB" id="A0AAN8IDL0"/>
<dbReference type="PANTHER" id="PTHR10625:SF47">
    <property type="entry name" value="HISTONE DEACETYLASE 6"/>
    <property type="match status" value="1"/>
</dbReference>
<dbReference type="InterPro" id="IPR023801">
    <property type="entry name" value="His_deacetylse_dom"/>
</dbReference>
<dbReference type="Gene3D" id="3.30.40.10">
    <property type="entry name" value="Zinc/RING finger domain, C3HC4 (zinc finger)"/>
    <property type="match status" value="1"/>
</dbReference>
<feature type="domain" description="UBP-type" evidence="4">
    <location>
        <begin position="387"/>
        <end position="486"/>
    </location>
</feature>
<proteinExistence type="inferred from homology"/>
<dbReference type="SUPFAM" id="SSF52768">
    <property type="entry name" value="Arginase/deacetylase"/>
    <property type="match status" value="1"/>
</dbReference>
<dbReference type="Pfam" id="PF02148">
    <property type="entry name" value="zf-UBP"/>
    <property type="match status" value="1"/>
</dbReference>
<dbReference type="GO" id="GO:0000118">
    <property type="term" value="C:histone deacetylase complex"/>
    <property type="evidence" value="ECO:0007669"/>
    <property type="project" value="TreeGrafter"/>
</dbReference>
<evidence type="ECO:0000313" key="6">
    <source>
        <dbReference type="Proteomes" id="UP001331761"/>
    </source>
</evidence>
<keyword evidence="3" id="KW-0479">Metal-binding</keyword>
<dbReference type="PANTHER" id="PTHR10625">
    <property type="entry name" value="HISTONE DEACETYLASE HDAC1-RELATED"/>
    <property type="match status" value="1"/>
</dbReference>
<keyword evidence="6" id="KW-1185">Reference proteome</keyword>
<dbReference type="PRINTS" id="PR01270">
    <property type="entry name" value="HDASUPER"/>
</dbReference>
<evidence type="ECO:0000256" key="2">
    <source>
        <dbReference type="ARBA" id="ARBA00048287"/>
    </source>
</evidence>
<evidence type="ECO:0000259" key="4">
    <source>
        <dbReference type="PROSITE" id="PS50271"/>
    </source>
</evidence>
<comment type="similarity">
    <text evidence="1">Belongs to the histone deacetylase family. HD type 2 subfamily.</text>
</comment>
<accession>A0AAN8IDL0</accession>
<organism evidence="5 6">
    <name type="scientific">Trichostrongylus colubriformis</name>
    <name type="common">Black scour worm</name>
    <dbReference type="NCBI Taxonomy" id="6319"/>
    <lineage>
        <taxon>Eukaryota</taxon>
        <taxon>Metazoa</taxon>
        <taxon>Ecdysozoa</taxon>
        <taxon>Nematoda</taxon>
        <taxon>Chromadorea</taxon>
        <taxon>Rhabditida</taxon>
        <taxon>Rhabditina</taxon>
        <taxon>Rhabditomorpha</taxon>
        <taxon>Strongyloidea</taxon>
        <taxon>Trichostrongylidae</taxon>
        <taxon>Trichostrongylus</taxon>
    </lineage>
</organism>
<dbReference type="Proteomes" id="UP001331761">
    <property type="component" value="Unassembled WGS sequence"/>
</dbReference>
<protein>
    <submittedName>
        <fullName evidence="5">Histone deacetylase</fullName>
    </submittedName>
</protein>
<dbReference type="GO" id="GO:0008270">
    <property type="term" value="F:zinc ion binding"/>
    <property type="evidence" value="ECO:0007669"/>
    <property type="project" value="UniProtKB-KW"/>
</dbReference>
<dbReference type="InterPro" id="IPR013083">
    <property type="entry name" value="Znf_RING/FYVE/PHD"/>
</dbReference>
<dbReference type="InterPro" id="IPR000286">
    <property type="entry name" value="HDACs"/>
</dbReference>
<keyword evidence="3" id="KW-0863">Zinc-finger</keyword>
<reference evidence="5 6" key="1">
    <citation type="submission" date="2019-10" db="EMBL/GenBank/DDBJ databases">
        <title>Assembly and Annotation for the nematode Trichostrongylus colubriformis.</title>
        <authorList>
            <person name="Martin J."/>
        </authorList>
    </citation>
    <scope>NUCLEOTIDE SEQUENCE [LARGE SCALE GENOMIC DNA]</scope>
    <source>
        <strain evidence="5">G859</strain>
        <tissue evidence="5">Whole worm</tissue>
    </source>
</reference>
<dbReference type="PROSITE" id="PS50271">
    <property type="entry name" value="ZF_UBP"/>
    <property type="match status" value="1"/>
</dbReference>
<gene>
    <name evidence="5" type="ORF">GCK32_006578</name>
</gene>
<dbReference type="InterPro" id="IPR023696">
    <property type="entry name" value="Ureohydrolase_dom_sf"/>
</dbReference>
<dbReference type="Gene3D" id="3.40.800.20">
    <property type="entry name" value="Histone deacetylase domain"/>
    <property type="match status" value="1"/>
</dbReference>
<sequence>MMELERRGLTSKCDVVESRRVATDRELEAVHERPYIQRIKKMSEMSGPELRVAEDGLNSIFLTHHTYRVASKAAGAVLECVDRVLSQPAGELNAFAVIRPPGHHAGISEPSGFCIFNNVAVAAQYAINEYKLRRILILDWDVHHGNGTQEIFYEDNRVLYISIHRHDEGRFYPMGDPKDYMDVGEGKGKGYSVNIPWNHSNIGDEAYRAAFAKIVMPIAYEFNPELVLISSGFDAAVGDPLGEYKVCADTFALMTYQLLGLAGGRIIAVLEGGYNLASTAECAAAVCQVMVDGSIRNAIKPNDAGEDGSQLRLPRRVWDSIRGVATMQEQYWHCLRGFQVPLAVRREQCKFVWEGLTTTTQQTMLQEGTGTSAQELTEGLIPVVPLTTCPHLTQTTEVPEAGIDAHSVCDVCNEAAEPWVCLTCYKAHCGRYVHGHAVAHHLAEPSHAMSLSLADLTVWCYPCEAYVHNEILIPAKSAAHLSKFGEAYPQ</sequence>
<dbReference type="SUPFAM" id="SSF57850">
    <property type="entry name" value="RING/U-box"/>
    <property type="match status" value="1"/>
</dbReference>
<evidence type="ECO:0000313" key="5">
    <source>
        <dbReference type="EMBL" id="KAK5965178.1"/>
    </source>
</evidence>
<comment type="caution">
    <text evidence="5">The sequence shown here is derived from an EMBL/GenBank/DDBJ whole genome shotgun (WGS) entry which is preliminary data.</text>
</comment>
<dbReference type="SMART" id="SM00290">
    <property type="entry name" value="ZnF_UBP"/>
    <property type="match status" value="1"/>
</dbReference>
<dbReference type="InterPro" id="IPR037138">
    <property type="entry name" value="His_deacetylse_dom_sf"/>
</dbReference>
<dbReference type="EMBL" id="WIXE01024917">
    <property type="protein sequence ID" value="KAK5965178.1"/>
    <property type="molecule type" value="Genomic_DNA"/>
</dbReference>
<keyword evidence="3" id="KW-0862">Zinc</keyword>
<name>A0AAN8IDL0_TRICO</name>
<dbReference type="GO" id="GO:0040029">
    <property type="term" value="P:epigenetic regulation of gene expression"/>
    <property type="evidence" value="ECO:0007669"/>
    <property type="project" value="TreeGrafter"/>
</dbReference>
<dbReference type="Pfam" id="PF00850">
    <property type="entry name" value="Hist_deacetyl"/>
    <property type="match status" value="1"/>
</dbReference>
<evidence type="ECO:0000256" key="3">
    <source>
        <dbReference type="PROSITE-ProRule" id="PRU00502"/>
    </source>
</evidence>
<comment type="catalytic activity">
    <reaction evidence="2">
        <text>N(6)-acetyl-L-lysyl-[histone] + H2O = L-lysyl-[histone] + acetate</text>
        <dbReference type="Rhea" id="RHEA:58196"/>
        <dbReference type="Rhea" id="RHEA-COMP:9845"/>
        <dbReference type="Rhea" id="RHEA-COMP:11338"/>
        <dbReference type="ChEBI" id="CHEBI:15377"/>
        <dbReference type="ChEBI" id="CHEBI:29969"/>
        <dbReference type="ChEBI" id="CHEBI:30089"/>
        <dbReference type="ChEBI" id="CHEBI:61930"/>
        <dbReference type="EC" id="3.5.1.98"/>
    </reaction>
</comment>
<dbReference type="InterPro" id="IPR001607">
    <property type="entry name" value="Znf_UBP"/>
</dbReference>
<evidence type="ECO:0000256" key="1">
    <source>
        <dbReference type="ARBA" id="ARBA00007738"/>
    </source>
</evidence>